<evidence type="ECO:0000256" key="4">
    <source>
        <dbReference type="ARBA" id="ARBA00022989"/>
    </source>
</evidence>
<feature type="transmembrane region" description="Helical" evidence="6">
    <location>
        <begin position="177"/>
        <end position="196"/>
    </location>
</feature>
<feature type="transmembrane region" description="Helical" evidence="6">
    <location>
        <begin position="430"/>
        <end position="449"/>
    </location>
</feature>
<accession>A0AB72Z9Q3</accession>
<feature type="transmembrane region" description="Helical" evidence="6">
    <location>
        <begin position="237"/>
        <end position="256"/>
    </location>
</feature>
<dbReference type="PIRSF" id="PIRSF006060">
    <property type="entry name" value="AA_transporter"/>
    <property type="match status" value="1"/>
</dbReference>
<evidence type="ECO:0000256" key="6">
    <source>
        <dbReference type="SAM" id="Phobius"/>
    </source>
</evidence>
<sequence length="483" mass="52238">MTFKAQKYTILEDRKKVGDKMNSLFRRKPIEDLMHNKSGSTHLKQTLGPLDLTLLGVGAIVGTGIFILPGTVAAKNAGPAIIFSFVIAAIVCAIAAMCYSEFASSVPVAGSAYTYGYVVFGELIGWLLGWALILEYGLAVASVASGWSSYLNALLSGFHISIPEAVSGPFNPEVGTFINLPAIIIVLVIAFLLTLGIKESTRVNTIMVAIKVGVILLFLVVGVFYVKPDNWQPFMPFGISGVMNGAALVFFAYLGFDAVSSAAEEVKNPQRTMPIGIIGSLLICTILYVAVSAVLTGMVPYTDLNVTDPVAYALQVINQDWVAGIVSLGAVVGMITVILVMSYGATRLIFAMGRDGLLPKVLAEINQKYQTPVKNTWIFAFIVAIISGLVPLDRLAELVNIGTLLAFMMVSIGIIFLRKNKSIQQSGFKVPFYPVLPIISFLLCAFLISRLSVHTWILCGIWFVIGLIVYFAYGRKHSELLKK</sequence>
<evidence type="ECO:0000256" key="2">
    <source>
        <dbReference type="ARBA" id="ARBA00022448"/>
    </source>
</evidence>
<feature type="transmembrane region" description="Helical" evidence="6">
    <location>
        <begin position="112"/>
        <end position="133"/>
    </location>
</feature>
<feature type="transmembrane region" description="Helical" evidence="6">
    <location>
        <begin position="52"/>
        <end position="74"/>
    </location>
</feature>
<name>A0AB72Z9Q3_LISIO</name>
<evidence type="ECO:0000256" key="5">
    <source>
        <dbReference type="ARBA" id="ARBA00023136"/>
    </source>
</evidence>
<dbReference type="Proteomes" id="UP000003597">
    <property type="component" value="Unassembled WGS sequence"/>
</dbReference>
<feature type="transmembrane region" description="Helical" evidence="6">
    <location>
        <begin position="398"/>
        <end position="418"/>
    </location>
</feature>
<dbReference type="PANTHER" id="PTHR43243">
    <property type="entry name" value="INNER MEMBRANE TRANSPORTER YGJI-RELATED"/>
    <property type="match status" value="1"/>
</dbReference>
<evidence type="ECO:0000256" key="1">
    <source>
        <dbReference type="ARBA" id="ARBA00004141"/>
    </source>
</evidence>
<evidence type="ECO:0000313" key="7">
    <source>
        <dbReference type="EMBL" id="EHN61660.1"/>
    </source>
</evidence>
<comment type="subcellular location">
    <subcellularLocation>
        <location evidence="1">Membrane</location>
        <topology evidence="1">Multi-pass membrane protein</topology>
    </subcellularLocation>
</comment>
<dbReference type="AlphaFoldDB" id="A0AB72Z9Q3"/>
<dbReference type="Pfam" id="PF13520">
    <property type="entry name" value="AA_permease_2"/>
    <property type="match status" value="1"/>
</dbReference>
<gene>
    <name evidence="7" type="ORF">HMPREF0557_01324</name>
</gene>
<keyword evidence="4 6" id="KW-1133">Transmembrane helix</keyword>
<dbReference type="GO" id="GO:0016020">
    <property type="term" value="C:membrane"/>
    <property type="evidence" value="ECO:0007669"/>
    <property type="project" value="UniProtKB-SubCell"/>
</dbReference>
<evidence type="ECO:0000256" key="3">
    <source>
        <dbReference type="ARBA" id="ARBA00022692"/>
    </source>
</evidence>
<keyword evidence="5 6" id="KW-0472">Membrane</keyword>
<keyword evidence="8" id="KW-1185">Reference proteome</keyword>
<keyword evidence="2" id="KW-0813">Transport</keyword>
<feature type="transmembrane region" description="Helical" evidence="6">
    <location>
        <begin position="80"/>
        <end position="100"/>
    </location>
</feature>
<feature type="transmembrane region" description="Helical" evidence="6">
    <location>
        <begin position="376"/>
        <end position="392"/>
    </location>
</feature>
<dbReference type="GO" id="GO:0015171">
    <property type="term" value="F:amino acid transmembrane transporter activity"/>
    <property type="evidence" value="ECO:0007669"/>
    <property type="project" value="TreeGrafter"/>
</dbReference>
<dbReference type="InterPro" id="IPR002293">
    <property type="entry name" value="AA/rel_permease1"/>
</dbReference>
<dbReference type="Gene3D" id="1.20.1740.10">
    <property type="entry name" value="Amino acid/polyamine transporter I"/>
    <property type="match status" value="1"/>
</dbReference>
<organism evidence="7 8">
    <name type="scientific">Listeria innocua ATCC 33091</name>
    <dbReference type="NCBI Taxonomy" id="1002366"/>
    <lineage>
        <taxon>Bacteria</taxon>
        <taxon>Bacillati</taxon>
        <taxon>Bacillota</taxon>
        <taxon>Bacilli</taxon>
        <taxon>Bacillales</taxon>
        <taxon>Listeriaceae</taxon>
        <taxon>Listeria</taxon>
    </lineage>
</organism>
<reference evidence="7 8" key="1">
    <citation type="submission" date="2011-08" db="EMBL/GenBank/DDBJ databases">
        <authorList>
            <person name="Weinstock G."/>
            <person name="Sodergren E."/>
            <person name="Clifton S."/>
            <person name="Fulton L."/>
            <person name="Fulton B."/>
            <person name="Courtney L."/>
            <person name="Fronick C."/>
            <person name="Harrison M."/>
            <person name="Strong C."/>
            <person name="Farmer C."/>
            <person name="Delahaunty K."/>
            <person name="Markovic C."/>
            <person name="Hall O."/>
            <person name="Minx P."/>
            <person name="Tomlinson C."/>
            <person name="Mitreva M."/>
            <person name="Hou S."/>
            <person name="Chen J."/>
            <person name="Wollam A."/>
            <person name="Pepin K.H."/>
            <person name="Johnson M."/>
            <person name="Bhonagiri V."/>
            <person name="Zhang X."/>
            <person name="Suruliraj S."/>
            <person name="Warren W."/>
            <person name="Chinwalla A."/>
            <person name="Mardis E.R."/>
            <person name="Wilson R.K."/>
        </authorList>
    </citation>
    <scope>NUCLEOTIDE SEQUENCE [LARGE SCALE GENOMIC DNA]</scope>
    <source>
        <strain evidence="7 8">ATCC 33091</strain>
    </source>
</reference>
<feature type="transmembrane region" description="Helical" evidence="6">
    <location>
        <begin position="208"/>
        <end position="225"/>
    </location>
</feature>
<feature type="transmembrane region" description="Helical" evidence="6">
    <location>
        <begin position="321"/>
        <end position="344"/>
    </location>
</feature>
<protein>
    <submittedName>
        <fullName evidence="7">Amino acid transporter</fullName>
    </submittedName>
</protein>
<proteinExistence type="predicted"/>
<dbReference type="EMBL" id="AGCN01000030">
    <property type="protein sequence ID" value="EHN61660.1"/>
    <property type="molecule type" value="Genomic_DNA"/>
</dbReference>
<feature type="transmembrane region" description="Helical" evidence="6">
    <location>
        <begin position="455"/>
        <end position="473"/>
    </location>
</feature>
<feature type="transmembrane region" description="Helical" evidence="6">
    <location>
        <begin position="277"/>
        <end position="301"/>
    </location>
</feature>
<dbReference type="PANTHER" id="PTHR43243:SF4">
    <property type="entry name" value="CATIONIC AMINO ACID TRANSPORTER 4"/>
    <property type="match status" value="1"/>
</dbReference>
<keyword evidence="3 6" id="KW-0812">Transmembrane</keyword>
<comment type="caution">
    <text evidence="7">The sequence shown here is derived from an EMBL/GenBank/DDBJ whole genome shotgun (WGS) entry which is preliminary data.</text>
</comment>
<evidence type="ECO:0000313" key="8">
    <source>
        <dbReference type="Proteomes" id="UP000003597"/>
    </source>
</evidence>